<dbReference type="Proteomes" id="UP000256310">
    <property type="component" value="Unassembled WGS sequence"/>
</dbReference>
<keyword evidence="2 3" id="KW-0040">ANK repeat</keyword>
<keyword evidence="6" id="KW-1185">Reference proteome</keyword>
<protein>
    <submittedName>
        <fullName evidence="5">Ankyrin repeat protein</fullName>
    </submittedName>
</protein>
<comment type="caution">
    <text evidence="5">The sequence shown here is derived from an EMBL/GenBank/DDBJ whole genome shotgun (WGS) entry which is preliminary data.</text>
</comment>
<dbReference type="AlphaFoldDB" id="A0A3D9FHP8"/>
<dbReference type="PROSITE" id="PS50297">
    <property type="entry name" value="ANK_REP_REGION"/>
    <property type="match status" value="2"/>
</dbReference>
<feature type="signal peptide" evidence="4">
    <location>
        <begin position="1"/>
        <end position="32"/>
    </location>
</feature>
<dbReference type="Gene3D" id="1.25.40.20">
    <property type="entry name" value="Ankyrin repeat-containing domain"/>
    <property type="match status" value="1"/>
</dbReference>
<organism evidence="5 6">
    <name type="scientific">Parasphingopyxis lamellibrachiae</name>
    <dbReference type="NCBI Taxonomy" id="680125"/>
    <lineage>
        <taxon>Bacteria</taxon>
        <taxon>Pseudomonadati</taxon>
        <taxon>Pseudomonadota</taxon>
        <taxon>Alphaproteobacteria</taxon>
        <taxon>Sphingomonadales</taxon>
        <taxon>Sphingomonadaceae</taxon>
        <taxon>Parasphingopyxis</taxon>
    </lineage>
</organism>
<dbReference type="Pfam" id="PF00023">
    <property type="entry name" value="Ank"/>
    <property type="match status" value="1"/>
</dbReference>
<dbReference type="SUPFAM" id="SSF48403">
    <property type="entry name" value="Ankyrin repeat"/>
    <property type="match status" value="1"/>
</dbReference>
<feature type="repeat" description="ANK" evidence="3">
    <location>
        <begin position="137"/>
        <end position="169"/>
    </location>
</feature>
<evidence type="ECO:0000256" key="1">
    <source>
        <dbReference type="ARBA" id="ARBA00022737"/>
    </source>
</evidence>
<name>A0A3D9FHP8_9SPHN</name>
<feature type="repeat" description="ANK" evidence="3">
    <location>
        <begin position="71"/>
        <end position="103"/>
    </location>
</feature>
<keyword evidence="4" id="KW-0732">Signal</keyword>
<evidence type="ECO:0000256" key="2">
    <source>
        <dbReference type="ARBA" id="ARBA00023043"/>
    </source>
</evidence>
<evidence type="ECO:0000313" key="6">
    <source>
        <dbReference type="Proteomes" id="UP000256310"/>
    </source>
</evidence>
<dbReference type="SMART" id="SM00248">
    <property type="entry name" value="ANK"/>
    <property type="match status" value="4"/>
</dbReference>
<keyword evidence="1" id="KW-0677">Repeat</keyword>
<dbReference type="PANTHER" id="PTHR24198:SF165">
    <property type="entry name" value="ANKYRIN REPEAT-CONTAINING PROTEIN-RELATED"/>
    <property type="match status" value="1"/>
</dbReference>
<evidence type="ECO:0000313" key="5">
    <source>
        <dbReference type="EMBL" id="RED17107.1"/>
    </source>
</evidence>
<dbReference type="OrthoDB" id="7390289at2"/>
<proteinExistence type="predicted"/>
<dbReference type="Pfam" id="PF12796">
    <property type="entry name" value="Ank_2"/>
    <property type="match status" value="1"/>
</dbReference>
<dbReference type="RefSeq" id="WP_116236417.1">
    <property type="nucleotide sequence ID" value="NZ_QRDP01000004.1"/>
</dbReference>
<reference evidence="5 6" key="1">
    <citation type="submission" date="2018-07" db="EMBL/GenBank/DDBJ databases">
        <title>Genomic Encyclopedia of Type Strains, Phase IV (KMG-IV): sequencing the most valuable type-strain genomes for metagenomic binning, comparative biology and taxonomic classification.</title>
        <authorList>
            <person name="Goeker M."/>
        </authorList>
    </citation>
    <scope>NUCLEOTIDE SEQUENCE [LARGE SCALE GENOMIC DNA]</scope>
    <source>
        <strain evidence="5 6">DSM 26725</strain>
    </source>
</reference>
<accession>A0A3D9FHP8</accession>
<evidence type="ECO:0000256" key="3">
    <source>
        <dbReference type="PROSITE-ProRule" id="PRU00023"/>
    </source>
</evidence>
<dbReference type="PROSITE" id="PS50088">
    <property type="entry name" value="ANK_REPEAT"/>
    <property type="match status" value="3"/>
</dbReference>
<dbReference type="PANTHER" id="PTHR24198">
    <property type="entry name" value="ANKYRIN REPEAT AND PROTEIN KINASE DOMAIN-CONTAINING PROTEIN"/>
    <property type="match status" value="1"/>
</dbReference>
<dbReference type="InterPro" id="IPR036770">
    <property type="entry name" value="Ankyrin_rpt-contain_sf"/>
</dbReference>
<feature type="repeat" description="ANK" evidence="3">
    <location>
        <begin position="104"/>
        <end position="136"/>
    </location>
</feature>
<dbReference type="EMBL" id="QRDP01000004">
    <property type="protein sequence ID" value="RED17107.1"/>
    <property type="molecule type" value="Genomic_DNA"/>
</dbReference>
<dbReference type="PRINTS" id="PR01415">
    <property type="entry name" value="ANKYRIN"/>
</dbReference>
<gene>
    <name evidence="5" type="ORF">DFR46_2143</name>
</gene>
<sequence length="212" mass="23024">MHGSTLHKISNKAVAILVAALASLLLPVAAQAQFSDTYNFMRGVRDRDFATVRDLVEQPGSTVINIRDRSTGDAALHIVTRERDSQWLLYLLRQNANPDIRDREGNTPLHIAAQIGYLEAADWLRIVDADLNARNNRGETPLILAVQQRNAALVRQLVDAGANPDIADSVIGLSARDYAVRDGRSGDIVAIIEAGPEITAEEEEAVVGPSVN</sequence>
<dbReference type="InterPro" id="IPR002110">
    <property type="entry name" value="Ankyrin_rpt"/>
</dbReference>
<feature type="chain" id="PRO_5017535980" evidence="4">
    <location>
        <begin position="33"/>
        <end position="212"/>
    </location>
</feature>
<evidence type="ECO:0000256" key="4">
    <source>
        <dbReference type="SAM" id="SignalP"/>
    </source>
</evidence>